<protein>
    <recommendedName>
        <fullName evidence="2">asparagine synthase (glutamine-hydrolyzing)</fullName>
        <ecNumber evidence="2">6.3.5.4</ecNumber>
    </recommendedName>
</protein>
<dbReference type="EC" id="6.3.5.4" evidence="2"/>
<comment type="pathway">
    <text evidence="1">Amino-acid biosynthesis; L-asparagine biosynthesis; L-asparagine from L-aspartate (L-Gln route): step 1/1.</text>
</comment>
<feature type="domain" description="Asparagine synthetase" evidence="4">
    <location>
        <begin position="203"/>
        <end position="448"/>
    </location>
</feature>
<accession>A0A1M4ZBY6</accession>
<organism evidence="5 6">
    <name type="scientific">Bacteroides luti</name>
    <dbReference type="NCBI Taxonomy" id="1297750"/>
    <lineage>
        <taxon>Bacteria</taxon>
        <taxon>Pseudomonadati</taxon>
        <taxon>Bacteroidota</taxon>
        <taxon>Bacteroidia</taxon>
        <taxon>Bacteroidales</taxon>
        <taxon>Bacteroidaceae</taxon>
        <taxon>Bacteroides</taxon>
    </lineage>
</organism>
<dbReference type="InterPro" id="IPR014729">
    <property type="entry name" value="Rossmann-like_a/b/a_fold"/>
</dbReference>
<sequence>MQEVISYSSDRICFTLKRNNNRAWFSADGICAKGYLFAPDGSFYQDKELLNYFSDVESEDLFAKKIKEANGCFAVLIKHKKTVWAAVDRVRSFPVFYTCVDGKVYITDDINNLAGVTSFVIDKERKDEFAFLGYTTGKSTLLKDICQIQAGEYIVVDSKSVYSVIYHSLIGEIDKNREYDVWKSGLKKIISNVGKRLVYLLDGRPVAIPLSGGYDSRLIAYLLYKEKYERVLCFTYGKPVDNAELKHSKEVANRLGFEWLFIDYMKHGDNRYIYDPQFLGYRSYITQFSSCYFYQEYPAIQYLIKEKKISSDTIFLPGHGGDFIAGSHLRPFMRNYSDRKQIATDLFNTHFQGKDAALAERKNIMLSLTSQLNEFSSQSVSFQEIENWDQKERQAKYIVNSSKIWEYFGFSYCLPLFDAELMDYFSSMPFDYKLGKKLYDEVLQELFAEEGIAFEDDFCLAKAFHPFLYALKNIIKRYIPFIKGKRNLWKFDSVGFQYMMGALMQELHEKGMDKDLRSFNGATFAWYLLQLEREYSVK</sequence>
<dbReference type="InterPro" id="IPR029055">
    <property type="entry name" value="Ntn_hydrolases_N"/>
</dbReference>
<dbReference type="Proteomes" id="UP000184509">
    <property type="component" value="Unassembled WGS sequence"/>
</dbReference>
<dbReference type="PANTHER" id="PTHR43284:SF1">
    <property type="entry name" value="ASPARAGINE SYNTHETASE"/>
    <property type="match status" value="1"/>
</dbReference>
<dbReference type="Pfam" id="PF00733">
    <property type="entry name" value="Asn_synthase"/>
    <property type="match status" value="1"/>
</dbReference>
<dbReference type="RefSeq" id="WP_073400503.1">
    <property type="nucleotide sequence ID" value="NZ_FQTV01000005.1"/>
</dbReference>
<comment type="catalytic activity">
    <reaction evidence="3">
        <text>L-aspartate + L-glutamine + ATP + H2O = L-asparagine + L-glutamate + AMP + diphosphate + H(+)</text>
        <dbReference type="Rhea" id="RHEA:12228"/>
        <dbReference type="ChEBI" id="CHEBI:15377"/>
        <dbReference type="ChEBI" id="CHEBI:15378"/>
        <dbReference type="ChEBI" id="CHEBI:29985"/>
        <dbReference type="ChEBI" id="CHEBI:29991"/>
        <dbReference type="ChEBI" id="CHEBI:30616"/>
        <dbReference type="ChEBI" id="CHEBI:33019"/>
        <dbReference type="ChEBI" id="CHEBI:58048"/>
        <dbReference type="ChEBI" id="CHEBI:58359"/>
        <dbReference type="ChEBI" id="CHEBI:456215"/>
        <dbReference type="EC" id="6.3.5.4"/>
    </reaction>
</comment>
<dbReference type="AlphaFoldDB" id="A0A1M4ZBY6"/>
<dbReference type="InterPro" id="IPR001962">
    <property type="entry name" value="Asn_synthase"/>
</dbReference>
<evidence type="ECO:0000259" key="4">
    <source>
        <dbReference type="Pfam" id="PF00733"/>
    </source>
</evidence>
<evidence type="ECO:0000256" key="3">
    <source>
        <dbReference type="ARBA" id="ARBA00048741"/>
    </source>
</evidence>
<dbReference type="EMBL" id="FQTV01000005">
    <property type="protein sequence ID" value="SHF15540.1"/>
    <property type="molecule type" value="Genomic_DNA"/>
</dbReference>
<dbReference type="Gene3D" id="3.60.20.10">
    <property type="entry name" value="Glutamine Phosphoribosylpyrophosphate, subunit 1, domain 1"/>
    <property type="match status" value="1"/>
</dbReference>
<reference evidence="6" key="1">
    <citation type="submission" date="2016-11" db="EMBL/GenBank/DDBJ databases">
        <authorList>
            <person name="Varghese N."/>
            <person name="Submissions S."/>
        </authorList>
    </citation>
    <scope>NUCLEOTIDE SEQUENCE [LARGE SCALE GENOMIC DNA]</scope>
    <source>
        <strain evidence="6">DSM 26991</strain>
    </source>
</reference>
<dbReference type="GO" id="GO:0004066">
    <property type="term" value="F:asparagine synthase (glutamine-hydrolyzing) activity"/>
    <property type="evidence" value="ECO:0007669"/>
    <property type="project" value="UniProtKB-EC"/>
</dbReference>
<proteinExistence type="predicted"/>
<evidence type="ECO:0000256" key="2">
    <source>
        <dbReference type="ARBA" id="ARBA00012737"/>
    </source>
</evidence>
<gene>
    <name evidence="5" type="ORF">SAMN05444405_105229</name>
</gene>
<evidence type="ECO:0000313" key="5">
    <source>
        <dbReference type="EMBL" id="SHF15540.1"/>
    </source>
</evidence>
<dbReference type="SUPFAM" id="SSF52402">
    <property type="entry name" value="Adenine nucleotide alpha hydrolases-like"/>
    <property type="match status" value="1"/>
</dbReference>
<dbReference type="SUPFAM" id="SSF56235">
    <property type="entry name" value="N-terminal nucleophile aminohydrolases (Ntn hydrolases)"/>
    <property type="match status" value="1"/>
</dbReference>
<dbReference type="PANTHER" id="PTHR43284">
    <property type="entry name" value="ASPARAGINE SYNTHETASE (GLUTAMINE-HYDROLYZING)"/>
    <property type="match status" value="1"/>
</dbReference>
<evidence type="ECO:0000313" key="6">
    <source>
        <dbReference type="Proteomes" id="UP000184509"/>
    </source>
</evidence>
<dbReference type="InterPro" id="IPR051786">
    <property type="entry name" value="ASN_synthetase/amidase"/>
</dbReference>
<dbReference type="STRING" id="1297750.SAMN05444405_105229"/>
<keyword evidence="6" id="KW-1185">Reference proteome</keyword>
<name>A0A1M4ZBY6_9BACE</name>
<dbReference type="OrthoDB" id="693367at2"/>
<dbReference type="GO" id="GO:0006529">
    <property type="term" value="P:asparagine biosynthetic process"/>
    <property type="evidence" value="ECO:0007669"/>
    <property type="project" value="InterPro"/>
</dbReference>
<dbReference type="Gene3D" id="3.40.50.620">
    <property type="entry name" value="HUPs"/>
    <property type="match status" value="1"/>
</dbReference>
<evidence type="ECO:0000256" key="1">
    <source>
        <dbReference type="ARBA" id="ARBA00005187"/>
    </source>
</evidence>